<name>A0ACC3AJY1_9EURO</name>
<proteinExistence type="predicted"/>
<keyword evidence="2" id="KW-1185">Reference proteome</keyword>
<evidence type="ECO:0000313" key="2">
    <source>
        <dbReference type="Proteomes" id="UP001172386"/>
    </source>
</evidence>
<protein>
    <submittedName>
        <fullName evidence="1">Uncharacterized protein</fullName>
    </submittedName>
</protein>
<dbReference type="EMBL" id="JAPDRQ010000006">
    <property type="protein sequence ID" value="KAJ9663815.1"/>
    <property type="molecule type" value="Genomic_DNA"/>
</dbReference>
<gene>
    <name evidence="1" type="ORF">H2198_000575</name>
</gene>
<sequence length="432" mass="47506">MSHEKANRDEVVVPQIEPTAYVEDVQEPDDKPPDGGYGWVCIGACFTINGFTWGICASYGVYLSYYLTNNIFVGASDIDYAFVGGSNFAAALITGPAVNALLRKFGTRPVMFGGCAFWALGWITASWAHTLWQLVLSQGICVGIGLGAIWQPSTGVISQWFQKKRSMAQGITSAGSGFIGIIYSVSTVHMIEKIGLAWALRITGITSFIMLLIATYLLRDRNKIVRPTIHPFDTNILKRYQVWLVLGWSIFSLLGYMVLLYSLGNYGKTLGLSQTQAGIIITMVNLGTGIGRMFVGVISDRLGRVTVSGACAGLSSIACFVWWINAQDYGTLLSFGLVVGMIFGVYWACIAPISAEVVELRDLPSLLSLVWLTDVSPTLFSEAIALELRKPGAEKPYLYPQIYSGLCYLIAALFLLELRRNKWGLWCREKNR</sequence>
<dbReference type="Proteomes" id="UP001172386">
    <property type="component" value="Unassembled WGS sequence"/>
</dbReference>
<evidence type="ECO:0000313" key="1">
    <source>
        <dbReference type="EMBL" id="KAJ9663815.1"/>
    </source>
</evidence>
<organism evidence="1 2">
    <name type="scientific">Neophaeococcomyces mojaviensis</name>
    <dbReference type="NCBI Taxonomy" id="3383035"/>
    <lineage>
        <taxon>Eukaryota</taxon>
        <taxon>Fungi</taxon>
        <taxon>Dikarya</taxon>
        <taxon>Ascomycota</taxon>
        <taxon>Pezizomycotina</taxon>
        <taxon>Eurotiomycetes</taxon>
        <taxon>Chaetothyriomycetidae</taxon>
        <taxon>Chaetothyriales</taxon>
        <taxon>Chaetothyriales incertae sedis</taxon>
        <taxon>Neophaeococcomyces</taxon>
    </lineage>
</organism>
<comment type="caution">
    <text evidence="1">The sequence shown here is derived from an EMBL/GenBank/DDBJ whole genome shotgun (WGS) entry which is preliminary data.</text>
</comment>
<reference evidence="1" key="1">
    <citation type="submission" date="2022-10" db="EMBL/GenBank/DDBJ databases">
        <title>Culturing micro-colonial fungi from biological soil crusts in the Mojave desert and describing Neophaeococcomyces mojavensis, and introducing the new genera and species Taxawa tesnikishii.</title>
        <authorList>
            <person name="Kurbessoian T."/>
            <person name="Stajich J.E."/>
        </authorList>
    </citation>
    <scope>NUCLEOTIDE SEQUENCE</scope>
    <source>
        <strain evidence="1">JES_112</strain>
    </source>
</reference>
<accession>A0ACC3AJY1</accession>